<protein>
    <submittedName>
        <fullName evidence="7">Uncharacterized protein</fullName>
    </submittedName>
</protein>
<dbReference type="Gramene" id="AET6Gv20569500.4">
    <property type="protein sequence ID" value="AET6Gv20569500.4"/>
    <property type="gene ID" value="AET6Gv20569500"/>
</dbReference>
<proteinExistence type="predicted"/>
<dbReference type="Pfam" id="PF04142">
    <property type="entry name" value="Nuc_sug_transp"/>
    <property type="match status" value="1"/>
</dbReference>
<evidence type="ECO:0000313" key="7">
    <source>
        <dbReference type="EnsemblPlants" id="AET6Gv20569500.4"/>
    </source>
</evidence>
<keyword evidence="2" id="KW-0813">Transport</keyword>
<reference evidence="7" key="4">
    <citation type="submission" date="2019-03" db="UniProtKB">
        <authorList>
            <consortium name="EnsemblPlants"/>
        </authorList>
    </citation>
    <scope>IDENTIFICATION</scope>
</reference>
<keyword evidence="8" id="KW-1185">Reference proteome</keyword>
<evidence type="ECO:0000256" key="6">
    <source>
        <dbReference type="SAM" id="Phobius"/>
    </source>
</evidence>
<evidence type="ECO:0000256" key="5">
    <source>
        <dbReference type="ARBA" id="ARBA00023136"/>
    </source>
</evidence>
<sequence length="254" mass="27830">MESAIKVLTLSNVNFSLASCFKCWQWEALALLLIGISINQLRTAPAGDTAFGLPITAIAYIYTLIFVTVPSLASVYNEYAMKSQDTSIYLQQNLFLYGYGAIFNFLGILGTALFQGPENFNILQGHSRATMFLICNNAAQGILSSFFFKYADTILKKYSSTVATIFTGLASAAFLGHTLTINFLLGISVVFISMHQFFSPIAKVKDDKPGELLELQDTQNHRSSDSSFVNMTAGAAEDASHQLGTDERQQLLPI</sequence>
<feature type="transmembrane region" description="Helical" evidence="6">
    <location>
        <begin position="129"/>
        <end position="151"/>
    </location>
</feature>
<evidence type="ECO:0000256" key="4">
    <source>
        <dbReference type="ARBA" id="ARBA00022989"/>
    </source>
</evidence>
<reference evidence="7" key="3">
    <citation type="journal article" date="2017" name="Nature">
        <title>Genome sequence of the progenitor of the wheat D genome Aegilops tauschii.</title>
        <authorList>
            <person name="Luo M.C."/>
            <person name="Gu Y.Q."/>
            <person name="Puiu D."/>
            <person name="Wang H."/>
            <person name="Twardziok S.O."/>
            <person name="Deal K.R."/>
            <person name="Huo N."/>
            <person name="Zhu T."/>
            <person name="Wang L."/>
            <person name="Wang Y."/>
            <person name="McGuire P.E."/>
            <person name="Liu S."/>
            <person name="Long H."/>
            <person name="Ramasamy R.K."/>
            <person name="Rodriguez J.C."/>
            <person name="Van S.L."/>
            <person name="Yuan L."/>
            <person name="Wang Z."/>
            <person name="Xia Z."/>
            <person name="Xiao L."/>
            <person name="Anderson O.D."/>
            <person name="Ouyang S."/>
            <person name="Liang Y."/>
            <person name="Zimin A.V."/>
            <person name="Pertea G."/>
            <person name="Qi P."/>
            <person name="Bennetzen J.L."/>
            <person name="Dai X."/>
            <person name="Dawson M.W."/>
            <person name="Muller H.G."/>
            <person name="Kugler K."/>
            <person name="Rivarola-Duarte L."/>
            <person name="Spannagl M."/>
            <person name="Mayer K.F.X."/>
            <person name="Lu F.H."/>
            <person name="Bevan M.W."/>
            <person name="Leroy P."/>
            <person name="Li P."/>
            <person name="You F.M."/>
            <person name="Sun Q."/>
            <person name="Liu Z."/>
            <person name="Lyons E."/>
            <person name="Wicker T."/>
            <person name="Salzberg S.L."/>
            <person name="Devos K.M."/>
            <person name="Dvorak J."/>
        </authorList>
    </citation>
    <scope>NUCLEOTIDE SEQUENCE [LARGE SCALE GENOMIC DNA]</scope>
    <source>
        <strain evidence="7">cv. AL8/78</strain>
    </source>
</reference>
<evidence type="ECO:0000256" key="1">
    <source>
        <dbReference type="ARBA" id="ARBA00004141"/>
    </source>
</evidence>
<keyword evidence="4 6" id="KW-1133">Transmembrane helix</keyword>
<dbReference type="AlphaFoldDB" id="A0A453P1A3"/>
<name>A0A453P1A3_AEGTS</name>
<keyword evidence="3 6" id="KW-0812">Transmembrane</keyword>
<organism evidence="7 8">
    <name type="scientific">Aegilops tauschii subsp. strangulata</name>
    <name type="common">Goatgrass</name>
    <dbReference type="NCBI Taxonomy" id="200361"/>
    <lineage>
        <taxon>Eukaryota</taxon>
        <taxon>Viridiplantae</taxon>
        <taxon>Streptophyta</taxon>
        <taxon>Embryophyta</taxon>
        <taxon>Tracheophyta</taxon>
        <taxon>Spermatophyta</taxon>
        <taxon>Magnoliopsida</taxon>
        <taxon>Liliopsida</taxon>
        <taxon>Poales</taxon>
        <taxon>Poaceae</taxon>
        <taxon>BOP clade</taxon>
        <taxon>Pooideae</taxon>
        <taxon>Triticodae</taxon>
        <taxon>Triticeae</taxon>
        <taxon>Triticinae</taxon>
        <taxon>Aegilops</taxon>
    </lineage>
</organism>
<comment type="subcellular location">
    <subcellularLocation>
        <location evidence="1">Membrane</location>
        <topology evidence="1">Multi-pass membrane protein</topology>
    </subcellularLocation>
</comment>
<dbReference type="GO" id="GO:0000139">
    <property type="term" value="C:Golgi membrane"/>
    <property type="evidence" value="ECO:0007669"/>
    <property type="project" value="UniProtKB-SubCell"/>
</dbReference>
<reference evidence="7" key="5">
    <citation type="journal article" date="2021" name="G3 (Bethesda)">
        <title>Aegilops tauschii genome assembly Aet v5.0 features greater sequence contiguity and improved annotation.</title>
        <authorList>
            <person name="Wang L."/>
            <person name="Zhu T."/>
            <person name="Rodriguez J.C."/>
            <person name="Deal K.R."/>
            <person name="Dubcovsky J."/>
            <person name="McGuire P.E."/>
            <person name="Lux T."/>
            <person name="Spannagl M."/>
            <person name="Mayer K.F.X."/>
            <person name="Baldrich P."/>
            <person name="Meyers B.C."/>
            <person name="Huo N."/>
            <person name="Gu Y.Q."/>
            <person name="Zhou H."/>
            <person name="Devos K.M."/>
            <person name="Bennetzen J.L."/>
            <person name="Unver T."/>
            <person name="Budak H."/>
            <person name="Gulick P.J."/>
            <person name="Galiba G."/>
            <person name="Kalapos B."/>
            <person name="Nelson D.R."/>
            <person name="Li P."/>
            <person name="You F.M."/>
            <person name="Luo M.C."/>
            <person name="Dvorak J."/>
        </authorList>
    </citation>
    <scope>NUCLEOTIDE SEQUENCE [LARGE SCALE GENOMIC DNA]</scope>
    <source>
        <strain evidence="7">cv. AL8/78</strain>
    </source>
</reference>
<dbReference type="EnsemblPlants" id="AET6Gv20569500.4">
    <property type="protein sequence ID" value="AET6Gv20569500.4"/>
    <property type="gene ID" value="AET6Gv20569500"/>
</dbReference>
<dbReference type="Proteomes" id="UP000015105">
    <property type="component" value="Chromosome 6D"/>
</dbReference>
<evidence type="ECO:0000256" key="3">
    <source>
        <dbReference type="ARBA" id="ARBA00022692"/>
    </source>
</evidence>
<feature type="transmembrane region" description="Helical" evidence="6">
    <location>
        <begin position="51"/>
        <end position="73"/>
    </location>
</feature>
<dbReference type="GO" id="GO:0015165">
    <property type="term" value="F:pyrimidine nucleotide-sugar transmembrane transporter activity"/>
    <property type="evidence" value="ECO:0007669"/>
    <property type="project" value="InterPro"/>
</dbReference>
<dbReference type="PROSITE" id="PS51257">
    <property type="entry name" value="PROKAR_LIPOPROTEIN"/>
    <property type="match status" value="1"/>
</dbReference>
<keyword evidence="5 6" id="KW-0472">Membrane</keyword>
<reference evidence="8" key="1">
    <citation type="journal article" date="2014" name="Science">
        <title>Ancient hybridizations among the ancestral genomes of bread wheat.</title>
        <authorList>
            <consortium name="International Wheat Genome Sequencing Consortium,"/>
            <person name="Marcussen T."/>
            <person name="Sandve S.R."/>
            <person name="Heier L."/>
            <person name="Spannagl M."/>
            <person name="Pfeifer M."/>
            <person name="Jakobsen K.S."/>
            <person name="Wulff B.B."/>
            <person name="Steuernagel B."/>
            <person name="Mayer K.F."/>
            <person name="Olsen O.A."/>
        </authorList>
    </citation>
    <scope>NUCLEOTIDE SEQUENCE [LARGE SCALE GENOMIC DNA]</scope>
    <source>
        <strain evidence="8">cv. AL8/78</strain>
    </source>
</reference>
<feature type="transmembrane region" description="Helical" evidence="6">
    <location>
        <begin position="94"/>
        <end position="114"/>
    </location>
</feature>
<evidence type="ECO:0000256" key="2">
    <source>
        <dbReference type="ARBA" id="ARBA00022448"/>
    </source>
</evidence>
<evidence type="ECO:0000313" key="8">
    <source>
        <dbReference type="Proteomes" id="UP000015105"/>
    </source>
</evidence>
<accession>A0A453P1A3</accession>
<dbReference type="InterPro" id="IPR007271">
    <property type="entry name" value="Nuc_sug_transpt"/>
</dbReference>
<reference evidence="8" key="2">
    <citation type="journal article" date="2017" name="Nat. Plants">
        <title>The Aegilops tauschii genome reveals multiple impacts of transposons.</title>
        <authorList>
            <person name="Zhao G."/>
            <person name="Zou C."/>
            <person name="Li K."/>
            <person name="Wang K."/>
            <person name="Li T."/>
            <person name="Gao L."/>
            <person name="Zhang X."/>
            <person name="Wang H."/>
            <person name="Yang Z."/>
            <person name="Liu X."/>
            <person name="Jiang W."/>
            <person name="Mao L."/>
            <person name="Kong X."/>
            <person name="Jiao Y."/>
            <person name="Jia J."/>
        </authorList>
    </citation>
    <scope>NUCLEOTIDE SEQUENCE [LARGE SCALE GENOMIC DNA]</scope>
    <source>
        <strain evidence="8">cv. AL8/78</strain>
    </source>
</reference>
<dbReference type="PANTHER" id="PTHR10231">
    <property type="entry name" value="NUCLEOTIDE-SUGAR TRANSMEMBRANE TRANSPORTER"/>
    <property type="match status" value="1"/>
</dbReference>